<protein>
    <submittedName>
        <fullName evidence="1">Uncharacterized protein</fullName>
    </submittedName>
</protein>
<accession>E4XWZ7</accession>
<dbReference type="PANTHER" id="PTHR31909">
    <property type="entry name" value="CHROMOSOME 20 ORF85 FAMILY MEMBER"/>
    <property type="match status" value="1"/>
</dbReference>
<dbReference type="Proteomes" id="UP000001307">
    <property type="component" value="Unassembled WGS sequence"/>
</dbReference>
<sequence length="172" mass="19856">MPDHPRFTRIPRPNFPCSADRIPIRPENSPVYPILPIRNRHPVNSYVDMGKGAQIDPVAIDEIHKDHVRKEIVASKHWASKFQYYKDENIKMQDETKVLQAETSHLAEEIPDWRESLPVARPEPSPQVPTTTAGRIGWRSSLPQYKLEIYGDHGNCRRGDIVKKFEWPSEGL</sequence>
<dbReference type="InterPro" id="IPR020339">
    <property type="entry name" value="C20orf85-like"/>
</dbReference>
<dbReference type="EMBL" id="FN653262">
    <property type="protein sequence ID" value="CBY14191.1"/>
    <property type="molecule type" value="Genomic_DNA"/>
</dbReference>
<evidence type="ECO:0000313" key="1">
    <source>
        <dbReference type="EMBL" id="CBY14191.1"/>
    </source>
</evidence>
<organism evidence="1">
    <name type="scientific">Oikopleura dioica</name>
    <name type="common">Tunicate</name>
    <dbReference type="NCBI Taxonomy" id="34765"/>
    <lineage>
        <taxon>Eukaryota</taxon>
        <taxon>Metazoa</taxon>
        <taxon>Chordata</taxon>
        <taxon>Tunicata</taxon>
        <taxon>Appendicularia</taxon>
        <taxon>Copelata</taxon>
        <taxon>Oikopleuridae</taxon>
        <taxon>Oikopleura</taxon>
    </lineage>
</organism>
<proteinExistence type="predicted"/>
<dbReference type="InParanoid" id="E4XWZ7"/>
<dbReference type="Pfam" id="PF14945">
    <property type="entry name" value="LLC1"/>
    <property type="match status" value="1"/>
</dbReference>
<reference evidence="1" key="1">
    <citation type="journal article" date="2010" name="Science">
        <title>Plasticity of animal genome architecture unmasked by rapid evolution of a pelagic tunicate.</title>
        <authorList>
            <person name="Denoeud F."/>
            <person name="Henriet S."/>
            <person name="Mungpakdee S."/>
            <person name="Aury J.M."/>
            <person name="Da Silva C."/>
            <person name="Brinkmann H."/>
            <person name="Mikhaleva J."/>
            <person name="Olsen L.C."/>
            <person name="Jubin C."/>
            <person name="Canestro C."/>
            <person name="Bouquet J.M."/>
            <person name="Danks G."/>
            <person name="Poulain J."/>
            <person name="Campsteijn C."/>
            <person name="Adamski M."/>
            <person name="Cross I."/>
            <person name="Yadetie F."/>
            <person name="Muffato M."/>
            <person name="Louis A."/>
            <person name="Butcher S."/>
            <person name="Tsagkogeorga G."/>
            <person name="Konrad A."/>
            <person name="Singh S."/>
            <person name="Jensen M.F."/>
            <person name="Cong E.H."/>
            <person name="Eikeseth-Otteraa H."/>
            <person name="Noel B."/>
            <person name="Anthouard V."/>
            <person name="Porcel B.M."/>
            <person name="Kachouri-Lafond R."/>
            <person name="Nishino A."/>
            <person name="Ugolini M."/>
            <person name="Chourrout P."/>
            <person name="Nishida H."/>
            <person name="Aasland R."/>
            <person name="Huzurbazar S."/>
            <person name="Westhof E."/>
            <person name="Delsuc F."/>
            <person name="Lehrach H."/>
            <person name="Reinhardt R."/>
            <person name="Weissenbach J."/>
            <person name="Roy S.W."/>
            <person name="Artiguenave F."/>
            <person name="Postlethwait J.H."/>
            <person name="Manak J.R."/>
            <person name="Thompson E.M."/>
            <person name="Jaillon O."/>
            <person name="Du Pasquier L."/>
            <person name="Boudinot P."/>
            <person name="Liberles D.A."/>
            <person name="Volff J.N."/>
            <person name="Philippe H."/>
            <person name="Lenhard B."/>
            <person name="Roest Crollius H."/>
            <person name="Wincker P."/>
            <person name="Chourrout D."/>
        </authorList>
    </citation>
    <scope>NUCLEOTIDE SEQUENCE [LARGE SCALE GENOMIC DNA]</scope>
</reference>
<gene>
    <name evidence="1" type="ORF">GSOID_T00007175001</name>
</gene>
<dbReference type="PANTHER" id="PTHR31909:SF3">
    <property type="entry name" value="SIMILAR TO PROTEIN C20ORF85 HOMOLOG"/>
    <property type="match status" value="1"/>
</dbReference>
<keyword evidence="2" id="KW-1185">Reference proteome</keyword>
<dbReference type="OrthoDB" id="10031946at2759"/>
<name>E4XWZ7_OIKDI</name>
<evidence type="ECO:0000313" key="2">
    <source>
        <dbReference type="Proteomes" id="UP000001307"/>
    </source>
</evidence>
<dbReference type="AlphaFoldDB" id="E4XWZ7"/>